<evidence type="ECO:0000313" key="1">
    <source>
        <dbReference type="EMBL" id="MBE9575084.1"/>
    </source>
</evidence>
<proteinExistence type="predicted"/>
<keyword evidence="2" id="KW-1185">Reference proteome</keyword>
<sequence length="122" mass="14843">MENAKILVYDKYDLYFDSIEEMADNYCFNLNFHDLKKSKDFQIKSKKHYLFFIVYDPEDFYILFEKKINIENLIIATKNHNILNYLENTFHIKYVDLNLRHNIVRNLSKTLSKGNLKNRFAF</sequence>
<comment type="caution">
    <text evidence="1">The sequence shown here is derived from an EMBL/GenBank/DDBJ whole genome shotgun (WGS) entry which is preliminary data.</text>
</comment>
<dbReference type="RefSeq" id="WP_194093052.1">
    <property type="nucleotide sequence ID" value="NZ_JADFTZ010000001.1"/>
</dbReference>
<protein>
    <submittedName>
        <fullName evidence="1">Uncharacterized protein</fullName>
    </submittedName>
</protein>
<accession>A0ABR9WNL6</accession>
<name>A0ABR9WNL6_9FLAO</name>
<reference evidence="1 2" key="1">
    <citation type="submission" date="2020-10" db="EMBL/GenBank/DDBJ databases">
        <title>The genome sequence of Flavobacterium aquaticum 1Y8A.</title>
        <authorList>
            <person name="Liu Y."/>
        </authorList>
    </citation>
    <scope>NUCLEOTIDE SEQUENCE [LARGE SCALE GENOMIC DNA]</scope>
    <source>
        <strain evidence="1 2">1Y8A</strain>
    </source>
</reference>
<gene>
    <name evidence="1" type="ORF">IM755_00010</name>
</gene>
<organism evidence="1 2">
    <name type="scientific">Flavobacterium proteolyticum</name>
    <dbReference type="NCBI Taxonomy" id="2911683"/>
    <lineage>
        <taxon>Bacteria</taxon>
        <taxon>Pseudomonadati</taxon>
        <taxon>Bacteroidota</taxon>
        <taxon>Flavobacteriia</taxon>
        <taxon>Flavobacteriales</taxon>
        <taxon>Flavobacteriaceae</taxon>
        <taxon>Flavobacterium</taxon>
    </lineage>
</organism>
<evidence type="ECO:0000313" key="2">
    <source>
        <dbReference type="Proteomes" id="UP000656274"/>
    </source>
</evidence>
<dbReference type="EMBL" id="JADFTZ010000001">
    <property type="protein sequence ID" value="MBE9575084.1"/>
    <property type="molecule type" value="Genomic_DNA"/>
</dbReference>
<dbReference type="Proteomes" id="UP000656274">
    <property type="component" value="Unassembled WGS sequence"/>
</dbReference>